<proteinExistence type="predicted"/>
<dbReference type="Proteomes" id="UP000827914">
    <property type="component" value="Segment"/>
</dbReference>
<accession>A0AAE9BNH6</accession>
<sequence length="64" mass="7370">MTSMVTLKMCPICGAKEPLPWFEAPMNEEIRAYARAYITPVKTFSLTLWDELESWNLTEGLTNE</sequence>
<evidence type="ECO:0000313" key="2">
    <source>
        <dbReference type="Proteomes" id="UP000827914"/>
    </source>
</evidence>
<evidence type="ECO:0000313" key="1">
    <source>
        <dbReference type="EMBL" id="UAV84676.1"/>
    </source>
</evidence>
<keyword evidence="2" id="KW-1185">Reference proteome</keyword>
<gene>
    <name evidence="1" type="ORF">PHB09_181</name>
</gene>
<reference evidence="1" key="1">
    <citation type="submission" date="2021-09" db="EMBL/GenBank/DDBJ databases">
        <authorList>
            <person name="Liu Y."/>
        </authorList>
    </citation>
    <scope>NUCLEOTIDE SEQUENCE</scope>
</reference>
<organism evidence="1 2">
    <name type="scientific">Pseudomonas phage PHB09</name>
    <dbReference type="NCBI Taxonomy" id="2867265"/>
    <lineage>
        <taxon>Viruses</taxon>
        <taxon>Duplodnaviria</taxon>
        <taxon>Heunggongvirae</taxon>
        <taxon>Uroviricota</taxon>
        <taxon>Caudoviricetes</taxon>
        <taxon>Vandenendeviridae</taxon>
        <taxon>Gorskivirinae</taxon>
        <taxon>Dilongvirus</taxon>
        <taxon>Dilongvirus PHB09</taxon>
    </lineage>
</organism>
<dbReference type="EMBL" id="OK040171">
    <property type="protein sequence ID" value="UAV84676.1"/>
    <property type="molecule type" value="Genomic_DNA"/>
</dbReference>
<name>A0AAE9BNH6_9CAUD</name>
<protein>
    <submittedName>
        <fullName evidence="1">Uncharacterized protein</fullName>
    </submittedName>
</protein>